<feature type="transmembrane region" description="Helical" evidence="1">
    <location>
        <begin position="314"/>
        <end position="334"/>
    </location>
</feature>
<feature type="transmembrane region" description="Helical" evidence="1">
    <location>
        <begin position="184"/>
        <end position="205"/>
    </location>
</feature>
<evidence type="ECO:0000313" key="3">
    <source>
        <dbReference type="Proteomes" id="UP001500655"/>
    </source>
</evidence>
<dbReference type="RefSeq" id="WP_344076910.1">
    <property type="nucleotide sequence ID" value="NZ_BAAALS010000003.1"/>
</dbReference>
<feature type="transmembrane region" description="Helical" evidence="1">
    <location>
        <begin position="217"/>
        <end position="236"/>
    </location>
</feature>
<feature type="transmembrane region" description="Helical" evidence="1">
    <location>
        <begin position="124"/>
        <end position="145"/>
    </location>
</feature>
<evidence type="ECO:0000256" key="1">
    <source>
        <dbReference type="SAM" id="Phobius"/>
    </source>
</evidence>
<proteinExistence type="predicted"/>
<feature type="transmembrane region" description="Helical" evidence="1">
    <location>
        <begin position="151"/>
        <end position="172"/>
    </location>
</feature>
<feature type="transmembrane region" description="Helical" evidence="1">
    <location>
        <begin position="398"/>
        <end position="417"/>
    </location>
</feature>
<keyword evidence="3" id="KW-1185">Reference proteome</keyword>
<comment type="caution">
    <text evidence="2">The sequence shown here is derived from an EMBL/GenBank/DDBJ whole genome shotgun (WGS) entry which is preliminary data.</text>
</comment>
<keyword evidence="1" id="KW-0472">Membrane</keyword>
<name>A0ABP4VVW5_9ACTN</name>
<feature type="transmembrane region" description="Helical" evidence="1">
    <location>
        <begin position="33"/>
        <end position="52"/>
    </location>
</feature>
<organism evidence="2 3">
    <name type="scientific">Luedemannella helvata</name>
    <dbReference type="NCBI Taxonomy" id="349315"/>
    <lineage>
        <taxon>Bacteria</taxon>
        <taxon>Bacillati</taxon>
        <taxon>Actinomycetota</taxon>
        <taxon>Actinomycetes</taxon>
        <taxon>Micromonosporales</taxon>
        <taxon>Micromonosporaceae</taxon>
        <taxon>Luedemannella</taxon>
    </lineage>
</organism>
<evidence type="ECO:0008006" key="4">
    <source>
        <dbReference type="Google" id="ProtNLM"/>
    </source>
</evidence>
<gene>
    <name evidence="2" type="ORF">GCM10009681_07950</name>
</gene>
<reference evidence="3" key="1">
    <citation type="journal article" date="2019" name="Int. J. Syst. Evol. Microbiol.">
        <title>The Global Catalogue of Microorganisms (GCM) 10K type strain sequencing project: providing services to taxonomists for standard genome sequencing and annotation.</title>
        <authorList>
            <consortium name="The Broad Institute Genomics Platform"/>
            <consortium name="The Broad Institute Genome Sequencing Center for Infectious Disease"/>
            <person name="Wu L."/>
            <person name="Ma J."/>
        </authorList>
    </citation>
    <scope>NUCLEOTIDE SEQUENCE [LARGE SCALE GENOMIC DNA]</scope>
    <source>
        <strain evidence="3">JCM 13249</strain>
    </source>
</reference>
<accession>A0ABP4VVW5</accession>
<dbReference type="Pfam" id="PF19814">
    <property type="entry name" value="DUF6297"/>
    <property type="match status" value="1"/>
</dbReference>
<dbReference type="EMBL" id="BAAALS010000003">
    <property type="protein sequence ID" value="GAA1739531.1"/>
    <property type="molecule type" value="Genomic_DNA"/>
</dbReference>
<feature type="transmembrane region" description="Helical" evidence="1">
    <location>
        <begin position="72"/>
        <end position="91"/>
    </location>
</feature>
<dbReference type="InterPro" id="IPR046264">
    <property type="entry name" value="DUF6297"/>
</dbReference>
<keyword evidence="1" id="KW-0812">Transmembrane</keyword>
<protein>
    <recommendedName>
        <fullName evidence="4">ABC transporter permease</fullName>
    </recommendedName>
</protein>
<sequence length="465" mass="48014">MTAAPAGIPSARHLRADLRAARRAHRTGGLGDVLSDLYVVALFLGMYSWAAIYESREYLRSPTAGHTDPDEVYWIAVAAVPAALAFAWHGLRTVGPLLVTPTMQAWVTSSPVDRRALLAPRFRALGTGMAALVAALGGAAALIGGAPATGLAWGALAGAACGAGGVSLSVLAQATRGRRRWPRLVGVALAIVAALVAASVVVAHFSGGSFPRPAGSLTVVVAIAGLPLAVVALVIADRALRRVDRAALTAGAPLANAAAEAVVLLDPTLLAGLLEGRRWRRVGRVRSRRFLPGGRWWVLLQAEVRRLYRSPGALVAWGALILLQYAVAVAVPSVAGPARVIGAFLAATRLTGGLRTLTRSPGLRRAVGGGNAAVRLVHLVVPAAGAGLWWLATAPVGPVLPAWATIGTLLGVVFAAYRAATRAPLDYGGAYAVTPFGTIPVDLLRQLLRGPDVIAVLVLVSYLLT</sequence>
<dbReference type="Proteomes" id="UP001500655">
    <property type="component" value="Unassembled WGS sequence"/>
</dbReference>
<evidence type="ECO:0000313" key="2">
    <source>
        <dbReference type="EMBL" id="GAA1739531.1"/>
    </source>
</evidence>
<keyword evidence="1" id="KW-1133">Transmembrane helix</keyword>